<evidence type="ECO:0000256" key="3">
    <source>
        <dbReference type="ARBA" id="ARBA00022989"/>
    </source>
</evidence>
<dbReference type="Proteomes" id="UP001152533">
    <property type="component" value="Unassembled WGS sequence"/>
</dbReference>
<sequence length="438" mass="47819">MEGRPGAKSSDSRRAVMVGVTSFAFALALLAVIMRTYTRVFLLRRFGIDDGAAILTFFLLFACYFAVVINLRNGLGTHVYLLTEDQIKEYLRTFYTAVVFYNAALAGVKMTFLLQYWRLFAVQTMRRLLFGAMILVGGWSMSQVLVEVLICIPTNAFWDKSVRGSCIPNYPLWYINAAGNIATDLIVFFLPFPVIGGLKLPSRQKCALGGIFCLGFLVDSTCVISAVRIQHLHQAADFTWENVQTAGWSIGEVSSGLICACLPTLRPLVVKFMPSLLNFVSGSSRHRMQQGFSFKRTASVAKQPEAELAIIPREIGTGDSPKCRHTPRLGSSDSEVDLCGAISYDLSRDDPSCDLPLPVHGISVGVKVPPPSATVWTQHWDAPAVGGHGCGQLVGVETQTEADRRRSSGPARQSSGFIEIRLDVVEGSLPQPTTDGSP</sequence>
<evidence type="ECO:0000256" key="6">
    <source>
        <dbReference type="SAM" id="MobiDB-lite"/>
    </source>
</evidence>
<dbReference type="GO" id="GO:0016020">
    <property type="term" value="C:membrane"/>
    <property type="evidence" value="ECO:0007669"/>
    <property type="project" value="UniProtKB-SubCell"/>
</dbReference>
<evidence type="ECO:0000256" key="2">
    <source>
        <dbReference type="ARBA" id="ARBA00022692"/>
    </source>
</evidence>
<feature type="region of interest" description="Disordered" evidence="6">
    <location>
        <begin position="398"/>
        <end position="438"/>
    </location>
</feature>
<dbReference type="PANTHER" id="PTHR33048:SF47">
    <property type="entry name" value="INTEGRAL MEMBRANE PROTEIN-RELATED"/>
    <property type="match status" value="1"/>
</dbReference>
<keyword evidence="3 7" id="KW-1133">Transmembrane helix</keyword>
<organism evidence="9 10">
    <name type="scientific">Colletotrichum noveboracense</name>
    <dbReference type="NCBI Taxonomy" id="2664923"/>
    <lineage>
        <taxon>Eukaryota</taxon>
        <taxon>Fungi</taxon>
        <taxon>Dikarya</taxon>
        <taxon>Ascomycota</taxon>
        <taxon>Pezizomycotina</taxon>
        <taxon>Sordariomycetes</taxon>
        <taxon>Hypocreomycetidae</taxon>
        <taxon>Glomerellales</taxon>
        <taxon>Glomerellaceae</taxon>
        <taxon>Colletotrichum</taxon>
        <taxon>Colletotrichum gloeosporioides species complex</taxon>
    </lineage>
</organism>
<evidence type="ECO:0000313" key="10">
    <source>
        <dbReference type="Proteomes" id="UP001152533"/>
    </source>
</evidence>
<dbReference type="AlphaFoldDB" id="A0A9W4S5K4"/>
<dbReference type="PANTHER" id="PTHR33048">
    <property type="entry name" value="PTH11-LIKE INTEGRAL MEMBRANE PROTEIN (AFU_ORTHOLOGUE AFUA_5G11245)"/>
    <property type="match status" value="1"/>
</dbReference>
<dbReference type="InterPro" id="IPR052337">
    <property type="entry name" value="SAT4-like"/>
</dbReference>
<feature type="domain" description="Rhodopsin" evidence="8">
    <location>
        <begin position="34"/>
        <end position="270"/>
    </location>
</feature>
<evidence type="ECO:0000256" key="7">
    <source>
        <dbReference type="SAM" id="Phobius"/>
    </source>
</evidence>
<name>A0A9W4S5K4_9PEZI</name>
<comment type="similarity">
    <text evidence="5">Belongs to the SAT4 family.</text>
</comment>
<proteinExistence type="inferred from homology"/>
<keyword evidence="2 7" id="KW-0812">Transmembrane</keyword>
<keyword evidence="4 7" id="KW-0472">Membrane</keyword>
<evidence type="ECO:0000259" key="8">
    <source>
        <dbReference type="Pfam" id="PF20684"/>
    </source>
</evidence>
<reference evidence="9" key="1">
    <citation type="submission" date="2022-08" db="EMBL/GenBank/DDBJ databases">
        <authorList>
            <person name="Giroux E."/>
            <person name="Giroux E."/>
        </authorList>
    </citation>
    <scope>NUCLEOTIDE SEQUENCE</scope>
    <source>
        <strain evidence="9">H1091258</strain>
    </source>
</reference>
<accession>A0A9W4S5K4</accession>
<feature type="transmembrane region" description="Helical" evidence="7">
    <location>
        <begin position="93"/>
        <end position="116"/>
    </location>
</feature>
<keyword evidence="10" id="KW-1185">Reference proteome</keyword>
<feature type="transmembrane region" description="Helical" evidence="7">
    <location>
        <begin position="15"/>
        <end position="33"/>
    </location>
</feature>
<protein>
    <recommendedName>
        <fullName evidence="8">Rhodopsin domain-containing protein</fullName>
    </recommendedName>
</protein>
<dbReference type="Pfam" id="PF20684">
    <property type="entry name" value="Fung_rhodopsin"/>
    <property type="match status" value="1"/>
</dbReference>
<dbReference type="EMBL" id="CAMGZC010001635">
    <property type="protein sequence ID" value="CAI0653346.1"/>
    <property type="molecule type" value="Genomic_DNA"/>
</dbReference>
<feature type="transmembrane region" description="Helical" evidence="7">
    <location>
        <begin position="207"/>
        <end position="227"/>
    </location>
</feature>
<feature type="transmembrane region" description="Helical" evidence="7">
    <location>
        <begin position="54"/>
        <end position="73"/>
    </location>
</feature>
<comment type="caution">
    <text evidence="9">The sequence shown here is derived from an EMBL/GenBank/DDBJ whole genome shotgun (WGS) entry which is preliminary data.</text>
</comment>
<gene>
    <name evidence="9" type="ORF">CGXH109_LOCUS126643</name>
</gene>
<evidence type="ECO:0000256" key="1">
    <source>
        <dbReference type="ARBA" id="ARBA00004141"/>
    </source>
</evidence>
<feature type="transmembrane region" description="Helical" evidence="7">
    <location>
        <begin position="172"/>
        <end position="195"/>
    </location>
</feature>
<evidence type="ECO:0000256" key="5">
    <source>
        <dbReference type="ARBA" id="ARBA00038359"/>
    </source>
</evidence>
<feature type="transmembrane region" description="Helical" evidence="7">
    <location>
        <begin position="128"/>
        <end position="152"/>
    </location>
</feature>
<dbReference type="InterPro" id="IPR049326">
    <property type="entry name" value="Rhodopsin_dom_fungi"/>
</dbReference>
<comment type="subcellular location">
    <subcellularLocation>
        <location evidence="1">Membrane</location>
        <topology evidence="1">Multi-pass membrane protein</topology>
    </subcellularLocation>
</comment>
<evidence type="ECO:0000313" key="9">
    <source>
        <dbReference type="EMBL" id="CAI0653346.1"/>
    </source>
</evidence>
<evidence type="ECO:0000256" key="4">
    <source>
        <dbReference type="ARBA" id="ARBA00023136"/>
    </source>
</evidence>